<gene>
    <name evidence="1" type="ORF">H6G72_28225</name>
</gene>
<evidence type="ECO:0000313" key="1">
    <source>
        <dbReference type="EMBL" id="MBD2547639.1"/>
    </source>
</evidence>
<dbReference type="EMBL" id="JACJSK010000082">
    <property type="protein sequence ID" value="MBD2547639.1"/>
    <property type="molecule type" value="Genomic_DNA"/>
</dbReference>
<keyword evidence="2" id="KW-1185">Reference proteome</keyword>
<accession>A0ABR8EL82</accession>
<reference evidence="1 2" key="1">
    <citation type="journal article" date="2020" name="ISME J.">
        <title>Comparative genomics reveals insights into cyanobacterial evolution and habitat adaptation.</title>
        <authorList>
            <person name="Chen M.Y."/>
            <person name="Teng W.K."/>
            <person name="Zhao L."/>
            <person name="Hu C.X."/>
            <person name="Zhou Y.K."/>
            <person name="Han B.P."/>
            <person name="Song L.R."/>
            <person name="Shu W.S."/>
        </authorList>
    </citation>
    <scope>NUCLEOTIDE SEQUENCE [LARGE SCALE GENOMIC DNA]</scope>
    <source>
        <strain evidence="1 2">FACHB-1370</strain>
    </source>
</reference>
<dbReference type="RefSeq" id="WP_190880712.1">
    <property type="nucleotide sequence ID" value="NZ_JACJSK010000082.1"/>
</dbReference>
<sequence>MVKITFADIISFLRETLETGFLKLTFATNPRNRVSLDNLCHQQTNVIETRFLAPVSCAGFFFAEVEGSQHLKRLETGFLCRGRWGGKGCLKKPGFLSLGRPRNRVINVNLCHKRKNIIETRFLVPGARNLERLETGFLCRGLWGGRDFLEKPGFLSLGLETGFLCRGWWGGKGCLKKPGFLSLGFLVPGVSCPWGFFSLKVILSDLNIVFSFP</sequence>
<proteinExistence type="predicted"/>
<protein>
    <submittedName>
        <fullName evidence="1">Uncharacterized protein</fullName>
    </submittedName>
</protein>
<comment type="caution">
    <text evidence="1">The sequence shown here is derived from an EMBL/GenBank/DDBJ whole genome shotgun (WGS) entry which is preliminary data.</text>
</comment>
<name>A0ABR8EL82_9CYAN</name>
<dbReference type="Proteomes" id="UP000641954">
    <property type="component" value="Unassembled WGS sequence"/>
</dbReference>
<evidence type="ECO:0000313" key="2">
    <source>
        <dbReference type="Proteomes" id="UP000641954"/>
    </source>
</evidence>
<organism evidence="1 2">
    <name type="scientific">Planktothricoides raciborskii FACHB-1370</name>
    <dbReference type="NCBI Taxonomy" id="2949576"/>
    <lineage>
        <taxon>Bacteria</taxon>
        <taxon>Bacillati</taxon>
        <taxon>Cyanobacteriota</taxon>
        <taxon>Cyanophyceae</taxon>
        <taxon>Oscillatoriophycideae</taxon>
        <taxon>Oscillatoriales</taxon>
        <taxon>Oscillatoriaceae</taxon>
        <taxon>Planktothricoides</taxon>
    </lineage>
</organism>